<keyword evidence="2" id="KW-0812">Transmembrane</keyword>
<dbReference type="AlphaFoldDB" id="A0A7W6LY05"/>
<evidence type="ECO:0000313" key="4">
    <source>
        <dbReference type="Proteomes" id="UP000590524"/>
    </source>
</evidence>
<evidence type="ECO:0000313" key="3">
    <source>
        <dbReference type="EMBL" id="MBB4151898.1"/>
    </source>
</evidence>
<keyword evidence="2" id="KW-0472">Membrane</keyword>
<protein>
    <submittedName>
        <fullName evidence="3">Uncharacterized protein</fullName>
    </submittedName>
</protein>
<feature type="compositionally biased region" description="Polar residues" evidence="1">
    <location>
        <begin position="59"/>
        <end position="73"/>
    </location>
</feature>
<comment type="caution">
    <text evidence="3">The sequence shown here is derived from an EMBL/GenBank/DDBJ whole genome shotgun (WGS) entry which is preliminary data.</text>
</comment>
<keyword evidence="2" id="KW-1133">Transmembrane helix</keyword>
<name>A0A7W6LY05_9SPHN</name>
<evidence type="ECO:0000256" key="2">
    <source>
        <dbReference type="SAM" id="Phobius"/>
    </source>
</evidence>
<keyword evidence="4" id="KW-1185">Reference proteome</keyword>
<sequence length="73" mass="7915">MVRNTWLKLALGGAALIGGGIGVAHLVQRRRRSVAEDAVPSRWLKRQSQANRAMHFHNRSASPRSGSNEAASP</sequence>
<dbReference type="EMBL" id="JACIEU010000056">
    <property type="protein sequence ID" value="MBB4151898.1"/>
    <property type="molecule type" value="Genomic_DNA"/>
</dbReference>
<proteinExistence type="predicted"/>
<evidence type="ECO:0000256" key="1">
    <source>
        <dbReference type="SAM" id="MobiDB-lite"/>
    </source>
</evidence>
<dbReference type="Proteomes" id="UP000590524">
    <property type="component" value="Unassembled WGS sequence"/>
</dbReference>
<accession>A0A7W6LY05</accession>
<gene>
    <name evidence="3" type="ORF">GGQ90_005712</name>
</gene>
<feature type="transmembrane region" description="Helical" evidence="2">
    <location>
        <begin position="6"/>
        <end position="27"/>
    </location>
</feature>
<feature type="region of interest" description="Disordered" evidence="1">
    <location>
        <begin position="37"/>
        <end position="73"/>
    </location>
</feature>
<organism evidence="3 4">
    <name type="scientific">Sphingobium scionense</name>
    <dbReference type="NCBI Taxonomy" id="1404341"/>
    <lineage>
        <taxon>Bacteria</taxon>
        <taxon>Pseudomonadati</taxon>
        <taxon>Pseudomonadota</taxon>
        <taxon>Alphaproteobacteria</taxon>
        <taxon>Sphingomonadales</taxon>
        <taxon>Sphingomonadaceae</taxon>
        <taxon>Sphingobium</taxon>
    </lineage>
</organism>
<reference evidence="3 4" key="1">
    <citation type="submission" date="2020-08" db="EMBL/GenBank/DDBJ databases">
        <title>Genomic Encyclopedia of Type Strains, Phase IV (KMG-IV): sequencing the most valuable type-strain genomes for metagenomic binning, comparative biology and taxonomic classification.</title>
        <authorList>
            <person name="Goeker M."/>
        </authorList>
    </citation>
    <scope>NUCLEOTIDE SEQUENCE [LARGE SCALE GENOMIC DNA]</scope>
    <source>
        <strain evidence="3 4">DSM 19371</strain>
    </source>
</reference>